<keyword evidence="2" id="KW-1185">Reference proteome</keyword>
<dbReference type="Proteomes" id="UP001632038">
    <property type="component" value="Unassembled WGS sequence"/>
</dbReference>
<gene>
    <name evidence="1" type="ORF">CASFOL_026930</name>
</gene>
<accession>A0ABD3CIG4</accession>
<comment type="caution">
    <text evidence="1">The sequence shown here is derived from an EMBL/GenBank/DDBJ whole genome shotgun (WGS) entry which is preliminary data.</text>
</comment>
<dbReference type="EMBL" id="JAVIJP010000034">
    <property type="protein sequence ID" value="KAL3629708.1"/>
    <property type="molecule type" value="Genomic_DNA"/>
</dbReference>
<proteinExistence type="predicted"/>
<sequence>MLRLKRMLSLVLQTRRCGRNQVSSQLSRRKQLIETYLILIADLDNNNLLAAVHEGNHCFRMDVKHFQSSLNKRWPLRMLDLLRKDQQRRPSQWIIDTSRRLHD</sequence>
<evidence type="ECO:0000313" key="2">
    <source>
        <dbReference type="Proteomes" id="UP001632038"/>
    </source>
</evidence>
<evidence type="ECO:0000313" key="1">
    <source>
        <dbReference type="EMBL" id="KAL3629708.1"/>
    </source>
</evidence>
<dbReference type="AlphaFoldDB" id="A0ABD3CIG4"/>
<name>A0ABD3CIG4_9LAMI</name>
<protein>
    <submittedName>
        <fullName evidence="1">Uncharacterized protein</fullName>
    </submittedName>
</protein>
<reference evidence="2" key="1">
    <citation type="journal article" date="2024" name="IScience">
        <title>Strigolactones Initiate the Formation of Haustorium-like Structures in Castilleja.</title>
        <authorList>
            <person name="Buerger M."/>
            <person name="Peterson D."/>
            <person name="Chory J."/>
        </authorList>
    </citation>
    <scope>NUCLEOTIDE SEQUENCE [LARGE SCALE GENOMIC DNA]</scope>
</reference>
<organism evidence="1 2">
    <name type="scientific">Castilleja foliolosa</name>
    <dbReference type="NCBI Taxonomy" id="1961234"/>
    <lineage>
        <taxon>Eukaryota</taxon>
        <taxon>Viridiplantae</taxon>
        <taxon>Streptophyta</taxon>
        <taxon>Embryophyta</taxon>
        <taxon>Tracheophyta</taxon>
        <taxon>Spermatophyta</taxon>
        <taxon>Magnoliopsida</taxon>
        <taxon>eudicotyledons</taxon>
        <taxon>Gunneridae</taxon>
        <taxon>Pentapetalae</taxon>
        <taxon>asterids</taxon>
        <taxon>lamiids</taxon>
        <taxon>Lamiales</taxon>
        <taxon>Orobanchaceae</taxon>
        <taxon>Pedicularideae</taxon>
        <taxon>Castillejinae</taxon>
        <taxon>Castilleja</taxon>
    </lineage>
</organism>